<dbReference type="Pfam" id="PF00858">
    <property type="entry name" value="ASC"/>
    <property type="match status" value="1"/>
</dbReference>
<evidence type="ECO:0000256" key="13">
    <source>
        <dbReference type="SAM" id="Phobius"/>
    </source>
</evidence>
<sequence>MIPSQLLQRCHTQLKMPSKEPFFKSARKYFRDYSDLSSIHGVKYLGENRTTVERGWWLVVFLFSLICCFYSIYLIYEKWNNSPVIISYDNDETPINQIPFPAVTICPVLYSNTDSINSDSWRFLTGTEFKLLFSKNLLCGPLRIDPLTKSKNFSFDDNFVNPEKFNHFISRLYITSYFENCLWQNEDLSCAPLFDYILTNDGICSSFNLLSPKRIYQDNVKNYFFHRLNNKTYDRSSNWSLDRGYSDDSGRSTYPRRMSFSSATNGLSISFKRDTRFKSELKCPTFWILQGFKVFLHTPSSVPVNQEYFYLPLNTAITGAIKPVVLNTLEKVKNSSPEKRKCYFENEGSLKYFKEYTQSNCELDCLTRYTLYWCGCVAFYMPMDNVTTICGTGKNKCMKEAEEKMHTNELIIKQNHTDVYEKPPQCYCLPSCRDLSYEVQISSGINMKSDPYHLYSTLVLYFKKNQFIASNRHELYGFTDFLGNLGALLALFIGFSVLSFMEIIYFLTVRILYNIRLYGQWWGKKNEKSNSQNNQICEIV</sequence>
<dbReference type="PANTHER" id="PTHR11690">
    <property type="entry name" value="AMILORIDE-SENSITIVE SODIUM CHANNEL-RELATED"/>
    <property type="match status" value="1"/>
</dbReference>
<keyword evidence="15" id="KW-1185">Reference proteome</keyword>
<keyword evidence="10 12" id="KW-0739">Sodium transport</keyword>
<evidence type="ECO:0000256" key="5">
    <source>
        <dbReference type="ARBA" id="ARBA00022692"/>
    </source>
</evidence>
<evidence type="ECO:0000256" key="12">
    <source>
        <dbReference type="RuleBase" id="RU000679"/>
    </source>
</evidence>
<evidence type="ECO:0000256" key="4">
    <source>
        <dbReference type="ARBA" id="ARBA00022461"/>
    </source>
</evidence>
<keyword evidence="7" id="KW-0915">Sodium</keyword>
<evidence type="ECO:0000256" key="3">
    <source>
        <dbReference type="ARBA" id="ARBA00022448"/>
    </source>
</evidence>
<dbReference type="AlphaFoldDB" id="A0ABD1EBS6"/>
<organism evidence="14 15">
    <name type="scientific">Hypothenemus hampei</name>
    <name type="common">Coffee berry borer</name>
    <dbReference type="NCBI Taxonomy" id="57062"/>
    <lineage>
        <taxon>Eukaryota</taxon>
        <taxon>Metazoa</taxon>
        <taxon>Ecdysozoa</taxon>
        <taxon>Arthropoda</taxon>
        <taxon>Hexapoda</taxon>
        <taxon>Insecta</taxon>
        <taxon>Pterygota</taxon>
        <taxon>Neoptera</taxon>
        <taxon>Endopterygota</taxon>
        <taxon>Coleoptera</taxon>
        <taxon>Polyphaga</taxon>
        <taxon>Cucujiformia</taxon>
        <taxon>Curculionidae</taxon>
        <taxon>Scolytinae</taxon>
        <taxon>Hypothenemus</taxon>
    </lineage>
</organism>
<keyword evidence="8 12" id="KW-0406">Ion transport</keyword>
<evidence type="ECO:0000313" key="14">
    <source>
        <dbReference type="EMBL" id="KAL1492020.1"/>
    </source>
</evidence>
<gene>
    <name evidence="14" type="ORF">ABEB36_012524</name>
</gene>
<dbReference type="Gene3D" id="1.10.287.770">
    <property type="entry name" value="YojJ-like"/>
    <property type="match status" value="1"/>
</dbReference>
<evidence type="ECO:0000256" key="10">
    <source>
        <dbReference type="ARBA" id="ARBA00023201"/>
    </source>
</evidence>
<dbReference type="InterPro" id="IPR001873">
    <property type="entry name" value="ENaC"/>
</dbReference>
<evidence type="ECO:0000256" key="8">
    <source>
        <dbReference type="ARBA" id="ARBA00023065"/>
    </source>
</evidence>
<evidence type="ECO:0000256" key="2">
    <source>
        <dbReference type="ARBA" id="ARBA00007193"/>
    </source>
</evidence>
<keyword evidence="9 13" id="KW-0472">Membrane</keyword>
<evidence type="ECO:0000256" key="7">
    <source>
        <dbReference type="ARBA" id="ARBA00023053"/>
    </source>
</evidence>
<dbReference type="Proteomes" id="UP001566132">
    <property type="component" value="Unassembled WGS sequence"/>
</dbReference>
<keyword evidence="6 13" id="KW-1133">Transmembrane helix</keyword>
<feature type="transmembrane region" description="Helical" evidence="13">
    <location>
        <begin position="55"/>
        <end position="76"/>
    </location>
</feature>
<keyword evidence="5 12" id="KW-0812">Transmembrane</keyword>
<dbReference type="PANTHER" id="PTHR11690:SF288">
    <property type="entry name" value="AMILORIDE-SENSITIVE NA+ CHANNEL-RELATED"/>
    <property type="match status" value="1"/>
</dbReference>
<dbReference type="GO" id="GO:0005272">
    <property type="term" value="F:sodium channel activity"/>
    <property type="evidence" value="ECO:0007669"/>
    <property type="project" value="UniProtKB-KW"/>
</dbReference>
<dbReference type="PRINTS" id="PR01078">
    <property type="entry name" value="AMINACHANNEL"/>
</dbReference>
<protein>
    <submittedName>
        <fullName evidence="14">Uncharacterized protein</fullName>
    </submittedName>
</protein>
<keyword evidence="4 12" id="KW-0894">Sodium channel</keyword>
<evidence type="ECO:0000256" key="11">
    <source>
        <dbReference type="ARBA" id="ARBA00023303"/>
    </source>
</evidence>
<evidence type="ECO:0000256" key="1">
    <source>
        <dbReference type="ARBA" id="ARBA00004141"/>
    </source>
</evidence>
<dbReference type="Gene3D" id="1.10.287.820">
    <property type="entry name" value="Acid-sensing ion channel domain"/>
    <property type="match status" value="1"/>
</dbReference>
<accession>A0ABD1EBS6</accession>
<reference evidence="14 15" key="1">
    <citation type="submission" date="2024-05" db="EMBL/GenBank/DDBJ databases">
        <title>Genetic variation in Jamaican populations of the coffee berry borer (Hypothenemus hampei).</title>
        <authorList>
            <person name="Errbii M."/>
            <person name="Myrie A."/>
        </authorList>
    </citation>
    <scope>NUCLEOTIDE SEQUENCE [LARGE SCALE GENOMIC DNA]</scope>
    <source>
        <strain evidence="14">JA-Hopewell-2020-01-JO</strain>
        <tissue evidence="14">Whole body</tissue>
    </source>
</reference>
<dbReference type="PROSITE" id="PS01206">
    <property type="entry name" value="ASC"/>
    <property type="match status" value="1"/>
</dbReference>
<dbReference type="EMBL" id="JBDJPC010000009">
    <property type="protein sequence ID" value="KAL1492020.1"/>
    <property type="molecule type" value="Genomic_DNA"/>
</dbReference>
<proteinExistence type="inferred from homology"/>
<name>A0ABD1EBS6_HYPHA</name>
<feature type="transmembrane region" description="Helical" evidence="13">
    <location>
        <begin position="481"/>
        <end position="507"/>
    </location>
</feature>
<dbReference type="GO" id="GO:0016020">
    <property type="term" value="C:membrane"/>
    <property type="evidence" value="ECO:0007669"/>
    <property type="project" value="UniProtKB-SubCell"/>
</dbReference>
<evidence type="ECO:0000256" key="9">
    <source>
        <dbReference type="ARBA" id="ARBA00023136"/>
    </source>
</evidence>
<keyword evidence="11 12" id="KW-0407">Ion channel</keyword>
<comment type="similarity">
    <text evidence="2 12">Belongs to the amiloride-sensitive sodium channel (TC 1.A.6) family.</text>
</comment>
<dbReference type="InterPro" id="IPR020903">
    <property type="entry name" value="ENaC_CS"/>
</dbReference>
<comment type="caution">
    <text evidence="14">The sequence shown here is derived from an EMBL/GenBank/DDBJ whole genome shotgun (WGS) entry which is preliminary data.</text>
</comment>
<comment type="subcellular location">
    <subcellularLocation>
        <location evidence="1">Membrane</location>
        <topology evidence="1">Multi-pass membrane protein</topology>
    </subcellularLocation>
</comment>
<keyword evidence="3 12" id="KW-0813">Transport</keyword>
<evidence type="ECO:0000313" key="15">
    <source>
        <dbReference type="Proteomes" id="UP001566132"/>
    </source>
</evidence>
<evidence type="ECO:0000256" key="6">
    <source>
        <dbReference type="ARBA" id="ARBA00022989"/>
    </source>
</evidence>